<evidence type="ECO:0000313" key="2">
    <source>
        <dbReference type="Proteomes" id="UP000648257"/>
    </source>
</evidence>
<proteinExistence type="predicted"/>
<protein>
    <submittedName>
        <fullName evidence="1">Uncharacterized protein</fullName>
    </submittedName>
</protein>
<accession>A0ABR6X0S7</accession>
<gene>
    <name evidence="1" type="ORF">H8K52_01160</name>
</gene>
<sequence length="56" mass="6364">MRIFAEMLMQMSKILAYFAQIARKAHKFHLTVTIGAKSALKLLYELQGFTVMCLVG</sequence>
<reference evidence="1 2" key="1">
    <citation type="submission" date="2020-08" db="EMBL/GenBank/DDBJ databases">
        <title>Novel species isolated from subtropical streams in China.</title>
        <authorList>
            <person name="Lu H."/>
        </authorList>
    </citation>
    <scope>NUCLEOTIDE SEQUENCE [LARGE SCALE GENOMIC DNA]</scope>
    <source>
        <strain evidence="1 2">KACC 16656</strain>
    </source>
</reference>
<comment type="caution">
    <text evidence="1">The sequence shown here is derived from an EMBL/GenBank/DDBJ whole genome shotgun (WGS) entry which is preliminary data.</text>
</comment>
<name>A0ABR6X0S7_9BURK</name>
<keyword evidence="2" id="KW-1185">Reference proteome</keyword>
<dbReference type="Proteomes" id="UP000648257">
    <property type="component" value="Unassembled WGS sequence"/>
</dbReference>
<dbReference type="RefSeq" id="WP_186920672.1">
    <property type="nucleotide sequence ID" value="NZ_JACOFW010000001.1"/>
</dbReference>
<organism evidence="1 2">
    <name type="scientific">Undibacterium seohonense</name>
    <dbReference type="NCBI Taxonomy" id="1344950"/>
    <lineage>
        <taxon>Bacteria</taxon>
        <taxon>Pseudomonadati</taxon>
        <taxon>Pseudomonadota</taxon>
        <taxon>Betaproteobacteria</taxon>
        <taxon>Burkholderiales</taxon>
        <taxon>Oxalobacteraceae</taxon>
        <taxon>Undibacterium</taxon>
    </lineage>
</organism>
<evidence type="ECO:0000313" key="1">
    <source>
        <dbReference type="EMBL" id="MBC3805949.1"/>
    </source>
</evidence>
<dbReference type="EMBL" id="JACOFW010000001">
    <property type="protein sequence ID" value="MBC3805949.1"/>
    <property type="molecule type" value="Genomic_DNA"/>
</dbReference>